<name>W9DNZ2_METTI</name>
<dbReference type="OrthoDB" id="39930at2157"/>
<protein>
    <submittedName>
        <fullName evidence="1">Uncharacterized protein</fullName>
    </submittedName>
</protein>
<evidence type="ECO:0000313" key="1">
    <source>
        <dbReference type="EMBL" id="ETA66798.1"/>
    </source>
</evidence>
<dbReference type="STRING" id="1090322.MettiDRAFT_0198"/>
<dbReference type="AlphaFoldDB" id="W9DNZ2"/>
<accession>W9DNZ2</accession>
<organism evidence="1 2">
    <name type="scientific">Methanolobus tindarius DSM 2278</name>
    <dbReference type="NCBI Taxonomy" id="1090322"/>
    <lineage>
        <taxon>Archaea</taxon>
        <taxon>Methanobacteriati</taxon>
        <taxon>Methanobacteriota</taxon>
        <taxon>Stenosarchaea group</taxon>
        <taxon>Methanomicrobia</taxon>
        <taxon>Methanosarcinales</taxon>
        <taxon>Methanosarcinaceae</taxon>
        <taxon>Methanolobus</taxon>
    </lineage>
</organism>
<keyword evidence="2" id="KW-1185">Reference proteome</keyword>
<evidence type="ECO:0000313" key="2">
    <source>
        <dbReference type="Proteomes" id="UP000019483"/>
    </source>
</evidence>
<dbReference type="EMBL" id="AZAJ01000001">
    <property type="protein sequence ID" value="ETA66798.1"/>
    <property type="molecule type" value="Genomic_DNA"/>
</dbReference>
<reference evidence="1 2" key="1">
    <citation type="submission" date="2013-08" db="EMBL/GenBank/DDBJ databases">
        <authorList>
            <consortium name="DOE Joint Genome Institute"/>
            <person name="Eisen J."/>
            <person name="Huntemann M."/>
            <person name="Han J."/>
            <person name="Chen A."/>
            <person name="Kyrpides N."/>
            <person name="Mavromatis K."/>
            <person name="Markowitz V."/>
            <person name="Palaniappan K."/>
            <person name="Ivanova N."/>
            <person name="Schaumberg A."/>
            <person name="Pati A."/>
            <person name="Liolios K."/>
            <person name="Nordberg H.P."/>
            <person name="Cantor M.N."/>
            <person name="Hua S.X."/>
            <person name="Woyke T."/>
        </authorList>
    </citation>
    <scope>NUCLEOTIDE SEQUENCE [LARGE SCALE GENOMIC DNA]</scope>
    <source>
        <strain evidence="1 2">DSM 2278</strain>
    </source>
</reference>
<comment type="caution">
    <text evidence="1">The sequence shown here is derived from an EMBL/GenBank/DDBJ whole genome shotgun (WGS) entry which is preliminary data.</text>
</comment>
<dbReference type="Proteomes" id="UP000019483">
    <property type="component" value="Unassembled WGS sequence"/>
</dbReference>
<dbReference type="RefSeq" id="WP_023843935.1">
    <property type="nucleotide sequence ID" value="NZ_AZAJ01000001.1"/>
</dbReference>
<gene>
    <name evidence="1" type="ORF">MettiDRAFT_0198</name>
</gene>
<proteinExistence type="predicted"/>
<sequence>MTTMTVPLDDELYDRIHKLSWVRWSKIAQDGIRKRKIFETYMRDKEISEDDAVFCEMNDWHPVDELPLKEEFIDKIKKIAKEPGIPVKDISDIFRL</sequence>